<keyword evidence="2" id="KW-0645">Protease</keyword>
<organism evidence="2">
    <name type="scientific">hydrothermal vent metagenome</name>
    <dbReference type="NCBI Taxonomy" id="652676"/>
    <lineage>
        <taxon>unclassified sequences</taxon>
        <taxon>metagenomes</taxon>
        <taxon>ecological metagenomes</taxon>
    </lineage>
</organism>
<keyword evidence="1" id="KW-0812">Transmembrane</keyword>
<dbReference type="InterPro" id="IPR034122">
    <property type="entry name" value="Retropepsin-like_bacterial"/>
</dbReference>
<reference evidence="2" key="1">
    <citation type="submission" date="2018-06" db="EMBL/GenBank/DDBJ databases">
        <authorList>
            <person name="Zhirakovskaya E."/>
        </authorList>
    </citation>
    <scope>NUCLEOTIDE SEQUENCE</scope>
</reference>
<dbReference type="AlphaFoldDB" id="A0A3B0X4B6"/>
<proteinExistence type="predicted"/>
<evidence type="ECO:0000313" key="2">
    <source>
        <dbReference type="EMBL" id="VAW56409.1"/>
    </source>
</evidence>
<gene>
    <name evidence="2" type="ORF">MNBD_GAMMA07-2753</name>
</gene>
<dbReference type="Gene3D" id="2.40.70.10">
    <property type="entry name" value="Acid Proteases"/>
    <property type="match status" value="1"/>
</dbReference>
<protein>
    <submittedName>
        <fullName evidence="2">Aspartyl protease</fullName>
    </submittedName>
</protein>
<dbReference type="GO" id="GO:0004190">
    <property type="term" value="F:aspartic-type endopeptidase activity"/>
    <property type="evidence" value="ECO:0007669"/>
    <property type="project" value="InterPro"/>
</dbReference>
<feature type="transmembrane region" description="Helical" evidence="1">
    <location>
        <begin position="15"/>
        <end position="35"/>
    </location>
</feature>
<keyword evidence="1" id="KW-0472">Membrane</keyword>
<dbReference type="InterPro" id="IPR001969">
    <property type="entry name" value="Aspartic_peptidase_AS"/>
</dbReference>
<dbReference type="PROSITE" id="PS00141">
    <property type="entry name" value="ASP_PROTEASE"/>
    <property type="match status" value="1"/>
</dbReference>
<keyword evidence="2" id="KW-0378">Hydrolase</keyword>
<accession>A0A3B0X4B6</accession>
<keyword evidence="1" id="KW-1133">Transmembrane helix</keyword>
<name>A0A3B0X4B6_9ZZZZ</name>
<sequence length="183" mass="20428">MQLPPNSPQQDQKKIGAVMLALMWVGIFIVLGVFFSDILDKQRNPNQSVSTQVLSDKVKELVLKRNRMGHYVANGRINSQPVTFMLDTGATDVSIPEPIARKLQLKPGHQATYQTANGTVQVRMTMLDSISLGDIKLSNVRATINPGYKSHEILLGMSFLKHLEFSQRGNILTLRQYPEGQNP</sequence>
<dbReference type="InterPro" id="IPR011969">
    <property type="entry name" value="Clan_AA_Asp_peptidase_C"/>
</dbReference>
<dbReference type="Pfam" id="PF13975">
    <property type="entry name" value="gag-asp_proteas"/>
    <property type="match status" value="1"/>
</dbReference>
<dbReference type="SUPFAM" id="SSF50630">
    <property type="entry name" value="Acid proteases"/>
    <property type="match status" value="1"/>
</dbReference>
<dbReference type="InterPro" id="IPR021109">
    <property type="entry name" value="Peptidase_aspartic_dom_sf"/>
</dbReference>
<dbReference type="EMBL" id="UOFF01000221">
    <property type="protein sequence ID" value="VAW56409.1"/>
    <property type="molecule type" value="Genomic_DNA"/>
</dbReference>
<dbReference type="GO" id="GO:0006508">
    <property type="term" value="P:proteolysis"/>
    <property type="evidence" value="ECO:0007669"/>
    <property type="project" value="UniProtKB-KW"/>
</dbReference>
<dbReference type="CDD" id="cd05483">
    <property type="entry name" value="retropepsin_like_bacteria"/>
    <property type="match status" value="1"/>
</dbReference>
<dbReference type="NCBIfam" id="TIGR02281">
    <property type="entry name" value="clan_AA_DTGA"/>
    <property type="match status" value="1"/>
</dbReference>
<evidence type="ECO:0000256" key="1">
    <source>
        <dbReference type="SAM" id="Phobius"/>
    </source>
</evidence>